<sequence length="175" mass="20576">MSRKAFQHYSDESLLEHYRETRSLAVFRPLYARHKDALYRYCVQMASTSTTQLLQTLWQNVLEDPPQLHGRLFRNWLFIQVNKALREYSSPIGQTSSQMMPEQNKVIAAIQKLPLLQRNVLLLHMECKLSLATVADIEKMSLKKCREYYQLARQQVETLIYGSEAKPWQVEAIKE</sequence>
<reference evidence="2 3" key="1">
    <citation type="submission" date="2024-08" db="EMBL/GenBank/DDBJ databases">
        <authorList>
            <person name="Ishaq N."/>
        </authorList>
    </citation>
    <scope>NUCLEOTIDE SEQUENCE [LARGE SCALE GENOMIC DNA]</scope>
    <source>
        <strain evidence="2 3">JCM 30400</strain>
    </source>
</reference>
<comment type="caution">
    <text evidence="2">The sequence shown here is derived from an EMBL/GenBank/DDBJ whole genome shotgun (WGS) entry which is preliminary data.</text>
</comment>
<dbReference type="EMBL" id="JBGMEL010000003">
    <property type="protein sequence ID" value="MFA0789830.1"/>
    <property type="molecule type" value="Genomic_DNA"/>
</dbReference>
<protein>
    <submittedName>
        <fullName evidence="2">RNA polymerase sigma factor</fullName>
    </submittedName>
</protein>
<dbReference type="SUPFAM" id="SSF88659">
    <property type="entry name" value="Sigma3 and sigma4 domains of RNA polymerase sigma factors"/>
    <property type="match status" value="1"/>
</dbReference>
<evidence type="ECO:0000313" key="3">
    <source>
        <dbReference type="Proteomes" id="UP001569414"/>
    </source>
</evidence>
<dbReference type="Pfam" id="PF08281">
    <property type="entry name" value="Sigma70_r4_2"/>
    <property type="match status" value="1"/>
</dbReference>
<dbReference type="Gene3D" id="1.10.10.10">
    <property type="entry name" value="Winged helix-like DNA-binding domain superfamily/Winged helix DNA-binding domain"/>
    <property type="match status" value="1"/>
</dbReference>
<organism evidence="2 3">
    <name type="scientific">Microbulbifer echini</name>
    <dbReference type="NCBI Taxonomy" id="1529067"/>
    <lineage>
        <taxon>Bacteria</taxon>
        <taxon>Pseudomonadati</taxon>
        <taxon>Pseudomonadota</taxon>
        <taxon>Gammaproteobacteria</taxon>
        <taxon>Cellvibrionales</taxon>
        <taxon>Microbulbiferaceae</taxon>
        <taxon>Microbulbifer</taxon>
    </lineage>
</organism>
<name>A0ABV4NKG5_9GAMM</name>
<accession>A0ABV4NKG5</accession>
<proteinExistence type="predicted"/>
<feature type="domain" description="RNA polymerase sigma factor 70 region 4 type 2" evidence="1">
    <location>
        <begin position="105"/>
        <end position="155"/>
    </location>
</feature>
<dbReference type="InterPro" id="IPR013249">
    <property type="entry name" value="RNA_pol_sigma70_r4_t2"/>
</dbReference>
<dbReference type="Proteomes" id="UP001569414">
    <property type="component" value="Unassembled WGS sequence"/>
</dbReference>
<dbReference type="InterPro" id="IPR036388">
    <property type="entry name" value="WH-like_DNA-bd_sf"/>
</dbReference>
<evidence type="ECO:0000259" key="1">
    <source>
        <dbReference type="Pfam" id="PF08281"/>
    </source>
</evidence>
<dbReference type="RefSeq" id="WP_371842772.1">
    <property type="nucleotide sequence ID" value="NZ_JBGMEL010000003.1"/>
</dbReference>
<evidence type="ECO:0000313" key="2">
    <source>
        <dbReference type="EMBL" id="MFA0789830.1"/>
    </source>
</evidence>
<dbReference type="Gene3D" id="1.10.1740.10">
    <property type="match status" value="1"/>
</dbReference>
<keyword evidence="3" id="KW-1185">Reference proteome</keyword>
<gene>
    <name evidence="2" type="ORF">ACCI51_04680</name>
</gene>
<dbReference type="InterPro" id="IPR013324">
    <property type="entry name" value="RNA_pol_sigma_r3/r4-like"/>
</dbReference>